<proteinExistence type="predicted"/>
<dbReference type="RefSeq" id="WP_102442828.1">
    <property type="nucleotide sequence ID" value="NZ_JAJGZN020000002.1"/>
</dbReference>
<reference key="1">
    <citation type="submission" date="2016-07" db="EMBL/GenBank/DDBJ databases">
        <title>Nontailed viruses are major unrecognized killers of bacteria in the ocean.</title>
        <authorList>
            <person name="Kauffman K."/>
            <person name="Hussain F."/>
            <person name="Yang J."/>
            <person name="Arevalo P."/>
            <person name="Brown J."/>
            <person name="Cutler M."/>
            <person name="Kelly L."/>
            <person name="Polz M.F."/>
        </authorList>
    </citation>
    <scope>NUCLEOTIDE SEQUENCE [LARGE SCALE GENOMIC DNA]</scope>
    <source>
        <strain>10N.261.52.F7</strain>
    </source>
</reference>
<protein>
    <submittedName>
        <fullName evidence="1">Uncharacterized protein</fullName>
    </submittedName>
</protein>
<gene>
    <name evidence="1" type="ORF">BCT99_03605</name>
</gene>
<evidence type="ECO:0000313" key="1">
    <source>
        <dbReference type="EMBL" id="PMK50519.1"/>
    </source>
</evidence>
<dbReference type="EMBL" id="MCXM01000001">
    <property type="protein sequence ID" value="PMK50519.1"/>
    <property type="molecule type" value="Genomic_DNA"/>
</dbReference>
<reference evidence="1" key="2">
    <citation type="submission" date="2016-07" db="EMBL/GenBank/DDBJ databases">
        <authorList>
            <person name="Kauffman K."/>
            <person name="Arevalo P."/>
            <person name="Polz M.F."/>
        </authorList>
    </citation>
    <scope>NUCLEOTIDE SEQUENCE</scope>
    <source>
        <strain evidence="1">10N.261.52.F7</strain>
    </source>
</reference>
<accession>A0AB36XUI5</accession>
<comment type="caution">
    <text evidence="1">The sequence shown here is derived from an EMBL/GenBank/DDBJ whole genome shotgun (WGS) entry which is preliminary data.</text>
</comment>
<name>A0AB36XUI5_9VIBR</name>
<dbReference type="AlphaFoldDB" id="A0AB36XUI5"/>
<organism evidence="1">
    <name type="scientific">Vibrio lentus</name>
    <dbReference type="NCBI Taxonomy" id="136468"/>
    <lineage>
        <taxon>Bacteria</taxon>
        <taxon>Pseudomonadati</taxon>
        <taxon>Pseudomonadota</taxon>
        <taxon>Gammaproteobacteria</taxon>
        <taxon>Vibrionales</taxon>
        <taxon>Vibrionaceae</taxon>
        <taxon>Vibrio</taxon>
    </lineage>
</organism>
<sequence length="63" mass="7315">MWFLVHDRFLADESINLFVEERFPITLVPRFRNDEGNTDQTGFLITLLLTLGNDGGYSNRLLL</sequence>
<reference evidence="1" key="3">
    <citation type="journal article" date="2018" name="Nature">
        <title>A major lineage of non-tailed dsDNA viruses as unrecognized killers of marine bacteria.</title>
        <authorList>
            <person name="Kauffman K.M."/>
            <person name="Hussain F.A."/>
            <person name="Yang J."/>
            <person name="Arevalo P."/>
            <person name="Brown J.M."/>
            <person name="Chang W.K."/>
            <person name="VanInsberghe D."/>
            <person name="Elsherbini J."/>
            <person name="Sharma R.S."/>
            <person name="Cutler M.B."/>
            <person name="Kelly L."/>
            <person name="Polz M.F."/>
        </authorList>
    </citation>
    <scope>NUCLEOTIDE SEQUENCE</scope>
    <source>
        <strain evidence="1">10N.261.52.F7</strain>
    </source>
</reference>